<comment type="caution">
    <text evidence="12">The sequence shown here is derived from an EMBL/GenBank/DDBJ whole genome shotgun (WGS) entry which is preliminary data.</text>
</comment>
<dbReference type="InterPro" id="IPR011011">
    <property type="entry name" value="Znf_FYVE_PHD"/>
</dbReference>
<keyword evidence="5 8" id="KW-0863">Zinc-finger</keyword>
<evidence type="ECO:0000256" key="3">
    <source>
        <dbReference type="ARBA" id="ARBA00022658"/>
    </source>
</evidence>
<dbReference type="PANTHER" id="PTHR12673">
    <property type="entry name" value="FACIOGENITAL DYSPLASIA PROTEIN"/>
    <property type="match status" value="1"/>
</dbReference>
<evidence type="ECO:0000313" key="12">
    <source>
        <dbReference type="EMBL" id="GAB1226153.1"/>
    </source>
</evidence>
<protein>
    <recommendedName>
        <fullName evidence="14">Rho guanine nucleotide exchange factor</fullName>
    </recommendedName>
</protein>
<feature type="domain" description="PH" evidence="9">
    <location>
        <begin position="222"/>
        <end position="312"/>
    </location>
</feature>
<evidence type="ECO:0000256" key="5">
    <source>
        <dbReference type="ARBA" id="ARBA00022771"/>
    </source>
</evidence>
<keyword evidence="3" id="KW-0344">Guanine-nucleotide releasing factor</keyword>
<dbReference type="PROSITE" id="PS50003">
    <property type="entry name" value="PH_DOMAIN"/>
    <property type="match status" value="1"/>
</dbReference>
<dbReference type="SMART" id="SM00064">
    <property type="entry name" value="FYVE"/>
    <property type="match status" value="1"/>
</dbReference>
<dbReference type="Gene3D" id="2.30.29.30">
    <property type="entry name" value="Pleckstrin-homology domain (PH domain)/Phosphotyrosine-binding domain (PTB)"/>
    <property type="match status" value="1"/>
</dbReference>
<proteinExistence type="predicted"/>
<dbReference type="InterPro" id="IPR013083">
    <property type="entry name" value="Znf_RING/FYVE/PHD"/>
</dbReference>
<dbReference type="PROSITE" id="PS00741">
    <property type="entry name" value="DH_1"/>
    <property type="match status" value="1"/>
</dbReference>
<dbReference type="Pfam" id="PF00621">
    <property type="entry name" value="RhoGEF"/>
    <property type="match status" value="1"/>
</dbReference>
<evidence type="ECO:0000259" key="9">
    <source>
        <dbReference type="PROSITE" id="PS50003"/>
    </source>
</evidence>
<dbReference type="InterPro" id="IPR001849">
    <property type="entry name" value="PH_domain"/>
</dbReference>
<dbReference type="CDD" id="cd00160">
    <property type="entry name" value="RhoGEF"/>
    <property type="match status" value="1"/>
</dbReference>
<dbReference type="InterPro" id="IPR051092">
    <property type="entry name" value="FYVE_RhoGEF_PH"/>
</dbReference>
<keyword evidence="2" id="KW-0963">Cytoplasm</keyword>
<dbReference type="SMART" id="SM00233">
    <property type="entry name" value="PH"/>
    <property type="match status" value="1"/>
</dbReference>
<dbReference type="Gene3D" id="1.20.900.10">
    <property type="entry name" value="Dbl homology (DH) domain"/>
    <property type="match status" value="1"/>
</dbReference>
<keyword evidence="7" id="KW-0206">Cytoskeleton</keyword>
<dbReference type="InterPro" id="IPR035899">
    <property type="entry name" value="DBL_dom_sf"/>
</dbReference>
<evidence type="ECO:0000259" key="11">
    <source>
        <dbReference type="PROSITE" id="PS50178"/>
    </source>
</evidence>
<dbReference type="InterPro" id="IPR000306">
    <property type="entry name" value="Znf_FYVE"/>
</dbReference>
<keyword evidence="4" id="KW-0479">Metal-binding</keyword>
<dbReference type="InterPro" id="IPR011993">
    <property type="entry name" value="PH-like_dom_sf"/>
</dbReference>
<feature type="domain" description="FYVE-type" evidence="11">
    <location>
        <begin position="333"/>
        <end position="391"/>
    </location>
</feature>
<name>A0ABQ0DTH4_9EUKA</name>
<dbReference type="EMBL" id="BAAFRS010000276">
    <property type="protein sequence ID" value="GAB1226153.1"/>
    <property type="molecule type" value="Genomic_DNA"/>
</dbReference>
<accession>A0ABQ0DTH4</accession>
<evidence type="ECO:0000256" key="2">
    <source>
        <dbReference type="ARBA" id="ARBA00022490"/>
    </source>
</evidence>
<evidence type="ECO:0000256" key="4">
    <source>
        <dbReference type="ARBA" id="ARBA00022723"/>
    </source>
</evidence>
<dbReference type="InterPro" id="IPR017455">
    <property type="entry name" value="Znf_FYVE-rel"/>
</dbReference>
<dbReference type="SMART" id="SM00325">
    <property type="entry name" value="RhoGEF"/>
    <property type="match status" value="1"/>
</dbReference>
<keyword evidence="13" id="KW-1185">Reference proteome</keyword>
<evidence type="ECO:0000256" key="6">
    <source>
        <dbReference type="ARBA" id="ARBA00022833"/>
    </source>
</evidence>
<comment type="subcellular location">
    <subcellularLocation>
        <location evidence="1">Cytoplasm</location>
        <location evidence="1">Cytoskeleton</location>
    </subcellularLocation>
</comment>
<evidence type="ECO:0008006" key="14">
    <source>
        <dbReference type="Google" id="ProtNLM"/>
    </source>
</evidence>
<sequence length="730" mass="84030">MTMTQRQKIIEEIYTTEEFYIQSMEYCLNFFCKEMKSEKNQSIIPSEDVDIIFEHYDEVLNINKNFFLALKKLQDTHKIETHLGQTFKLFTPFFKVYFLYISHYDDSNQVLTEYEKNPKFNELLASLQAQIPTTTNLDLRSYLIMPVQRLPRYELLLKDLLKNTKSDHPDYAALTESLNGIRAVTMEVNERTKDIDRRAKVIKVNSMLSGLHDLQLVEPDRTLIMEGQLIKVCKKSNKPRYFYLFDDVMVYGIGNQRITVSGWFYLKNVYLENDSRFENSFKINNDKKSFSVICETSKQKKDWYDALTKYSELQRKNSAIENTLQPKTTIILDNEPKNCLLCKQQFTFVNRKHHCRLCGRCVCSNCSKAKIPLNSKGEIDRVCNLCFSKATGKKLDDGFINQKKLIRREGKRSNSVGNPEEIFDGLSVILNPDIQRTQTANILNNVENSKSPLGRSISRKEKFKNQKKGESMKDLTFCQLMEGMSSSSNPANKTPECKNGSGNSLVYFDFVQQNQPSQTPVDCHFSDLGIANYPNSYKGSNNDTTIKKQPETLQQTWIQPISSIQYRDALNSFDFSNNNDFTEFQSQPVNKQINGDDKKDMFNGLVNIPVTYSGTSHQNYSINPGYSKKELGVSSKPFKQNEINTIPMKHMTGDKEIKKQQQKLPIPICITESSQSNPNNNPKKDNALNELEALMNDYFKSKPQQLNPTQKINEPTFDRTKGITIVGGSH</sequence>
<reference evidence="12 13" key="1">
    <citation type="journal article" date="2019" name="PLoS Negl. Trop. Dis.">
        <title>Whole genome sequencing of Entamoeba nuttalli reveals mammalian host-related molecular signatures and a novel octapeptide-repeat surface protein.</title>
        <authorList>
            <person name="Tanaka M."/>
            <person name="Makiuchi T."/>
            <person name="Komiyama T."/>
            <person name="Shiina T."/>
            <person name="Osaki K."/>
            <person name="Tachibana H."/>
        </authorList>
    </citation>
    <scope>NUCLEOTIDE SEQUENCE [LARGE SCALE GENOMIC DNA]</scope>
    <source>
        <strain evidence="12 13">P19-061405</strain>
    </source>
</reference>
<evidence type="ECO:0000256" key="8">
    <source>
        <dbReference type="PROSITE-ProRule" id="PRU00091"/>
    </source>
</evidence>
<dbReference type="InterPro" id="IPR000219">
    <property type="entry name" value="DH_dom"/>
</dbReference>
<evidence type="ECO:0000313" key="13">
    <source>
        <dbReference type="Proteomes" id="UP001628156"/>
    </source>
</evidence>
<dbReference type="SUPFAM" id="SSF48065">
    <property type="entry name" value="DBL homology domain (DH-domain)"/>
    <property type="match status" value="1"/>
</dbReference>
<dbReference type="SUPFAM" id="SSF50729">
    <property type="entry name" value="PH domain-like"/>
    <property type="match status" value="1"/>
</dbReference>
<dbReference type="PANTHER" id="PTHR12673:SF263">
    <property type="entry name" value="PLECKSTRIN DOMAIN-CONTAINING PROTEIN"/>
    <property type="match status" value="1"/>
</dbReference>
<dbReference type="Proteomes" id="UP001628156">
    <property type="component" value="Unassembled WGS sequence"/>
</dbReference>
<evidence type="ECO:0000256" key="7">
    <source>
        <dbReference type="ARBA" id="ARBA00023212"/>
    </source>
</evidence>
<dbReference type="PROSITE" id="PS50010">
    <property type="entry name" value="DH_2"/>
    <property type="match status" value="1"/>
</dbReference>
<dbReference type="PROSITE" id="PS50178">
    <property type="entry name" value="ZF_FYVE"/>
    <property type="match status" value="1"/>
</dbReference>
<dbReference type="SUPFAM" id="SSF57903">
    <property type="entry name" value="FYVE/PHD zinc finger"/>
    <property type="match status" value="1"/>
</dbReference>
<evidence type="ECO:0000256" key="1">
    <source>
        <dbReference type="ARBA" id="ARBA00004245"/>
    </source>
</evidence>
<organism evidence="12 13">
    <name type="scientific">Entamoeba nuttalli</name>
    <dbReference type="NCBI Taxonomy" id="412467"/>
    <lineage>
        <taxon>Eukaryota</taxon>
        <taxon>Amoebozoa</taxon>
        <taxon>Evosea</taxon>
        <taxon>Archamoebae</taxon>
        <taxon>Mastigamoebida</taxon>
        <taxon>Entamoebidae</taxon>
        <taxon>Entamoeba</taxon>
    </lineage>
</organism>
<gene>
    <name evidence="12" type="ORF">ENUP19_0276G0012</name>
</gene>
<dbReference type="InterPro" id="IPR001331">
    <property type="entry name" value="GDS_CDC24_CS"/>
</dbReference>
<dbReference type="Gene3D" id="3.30.40.10">
    <property type="entry name" value="Zinc/RING finger domain, C3HC4 (zinc finger)"/>
    <property type="match status" value="1"/>
</dbReference>
<evidence type="ECO:0000259" key="10">
    <source>
        <dbReference type="PROSITE" id="PS50010"/>
    </source>
</evidence>
<dbReference type="Pfam" id="PF01363">
    <property type="entry name" value="FYVE"/>
    <property type="match status" value="1"/>
</dbReference>
<feature type="domain" description="DH" evidence="10">
    <location>
        <begin position="5"/>
        <end position="191"/>
    </location>
</feature>
<keyword evidence="6" id="KW-0862">Zinc</keyword>